<sequence>MTWIPTLRSPFEVSHYPETDDECISWSRKSSRGEVGYSLDEHRSCNKTCMTPTENHGAVEHNTIGQSKKKHVSTMACPTTRKLSSSMNHGEAKCCCVARVRS</sequence>
<evidence type="ECO:0000313" key="1">
    <source>
        <dbReference type="EMBL" id="KDQ52208.1"/>
    </source>
</evidence>
<proteinExistence type="predicted"/>
<protein>
    <submittedName>
        <fullName evidence="1">Uncharacterized protein</fullName>
    </submittedName>
</protein>
<reference evidence="2" key="1">
    <citation type="journal article" date="2014" name="Proc. Natl. Acad. Sci. U.S.A.">
        <title>Extensive sampling of basidiomycete genomes demonstrates inadequacy of the white-rot/brown-rot paradigm for wood decay fungi.</title>
        <authorList>
            <person name="Riley R."/>
            <person name="Salamov A.A."/>
            <person name="Brown D.W."/>
            <person name="Nagy L.G."/>
            <person name="Floudas D."/>
            <person name="Held B.W."/>
            <person name="Levasseur A."/>
            <person name="Lombard V."/>
            <person name="Morin E."/>
            <person name="Otillar R."/>
            <person name="Lindquist E.A."/>
            <person name="Sun H."/>
            <person name="LaButti K.M."/>
            <person name="Schmutz J."/>
            <person name="Jabbour D."/>
            <person name="Luo H."/>
            <person name="Baker S.E."/>
            <person name="Pisabarro A.G."/>
            <person name="Walton J.D."/>
            <person name="Blanchette R.A."/>
            <person name="Henrissat B."/>
            <person name="Martin F."/>
            <person name="Cullen D."/>
            <person name="Hibbett D.S."/>
            <person name="Grigoriev I.V."/>
        </authorList>
    </citation>
    <scope>NUCLEOTIDE SEQUENCE [LARGE SCALE GENOMIC DNA]</scope>
    <source>
        <strain evidence="2">MUCL 33604</strain>
    </source>
</reference>
<keyword evidence="2" id="KW-1185">Reference proteome</keyword>
<dbReference type="HOGENOM" id="CLU_2284088_0_0_1"/>
<dbReference type="InParanoid" id="A0A067PBA7"/>
<organism evidence="1 2">
    <name type="scientific">Jaapia argillacea MUCL 33604</name>
    <dbReference type="NCBI Taxonomy" id="933084"/>
    <lineage>
        <taxon>Eukaryota</taxon>
        <taxon>Fungi</taxon>
        <taxon>Dikarya</taxon>
        <taxon>Basidiomycota</taxon>
        <taxon>Agaricomycotina</taxon>
        <taxon>Agaricomycetes</taxon>
        <taxon>Agaricomycetidae</taxon>
        <taxon>Jaapiales</taxon>
        <taxon>Jaapiaceae</taxon>
        <taxon>Jaapia</taxon>
    </lineage>
</organism>
<dbReference type="Proteomes" id="UP000027265">
    <property type="component" value="Unassembled WGS sequence"/>
</dbReference>
<accession>A0A067PBA7</accession>
<name>A0A067PBA7_9AGAM</name>
<gene>
    <name evidence="1" type="ORF">JAAARDRAFT_40327</name>
</gene>
<dbReference type="AlphaFoldDB" id="A0A067PBA7"/>
<dbReference type="EMBL" id="KL197741">
    <property type="protein sequence ID" value="KDQ52208.1"/>
    <property type="molecule type" value="Genomic_DNA"/>
</dbReference>
<evidence type="ECO:0000313" key="2">
    <source>
        <dbReference type="Proteomes" id="UP000027265"/>
    </source>
</evidence>